<sequence length="998" mass="116274">MKNNKSNITKVSLTPEISRFEFVGRDEEISSIKNIICKQGLHILNIFGPGGIGKTSLLQKIQGEYNLDPKYHITDIIDFYDLYTSMYWGFMDRLVSVMPDYAEPFFQTYHKALYRAEQIELSGITGGILQEEMDKVFAAFVECMNRFTSETRCIVLMDTFEESAPEFHQWFIKLIKGIKNIVFITAGRKNETWDDLLKKNYKEIPFTSIELKPFTIDNSEKLVRLSDYGKNISIEELKKLQILSDGFPILLILAVDKKWPKSMPGGSSPQKESTFTSEKYSISDIQEMSDYQLKKIKNEFRNELINGVHNMINLQGHAVVIMLMAHLSRYFTQEMFEYFESVNTERAQAILEDLKTWTFMKHDFKTNSFRLHDLIRELIIKNIWPSVDHTGEKKRRLSEKAVQFYENRLLFHVIKQQQELILQQKQLRITADNDDNNHEYRIQEIRLSKKIKELRNNKRIFQAQGIYYQIIADYDIGIEAYQLLFEYNLWLKDTQANELLKRELQVAMADSNREYPLCLYNLDAARENIIINRKFDEAVETLNQVSINLHHHRSNYLNALILLYKGIAWGFKNETDKAEENTKIAIAKFKELEKEIQYQNDSDNFYVTGIKRSLTRASGGLGFIYLMTGNLDKAIESYKNALRYSKIGNMPPERSYHLNDLGYAYACLGQYDRASFFCKEGLKIREELSSEYLCGLSYNTLGLIEYMADSPEAGIAWCEKSLSIFKKLGDARGTGLAHRALGGIFSRIADRENSIDNLKRAKQHLLKALDIFIQSGIPLEPVYMAETYLRMGMMYKTWYRIAKSQEAKEEILKEYFLRARFSFQRCIKEFENANSDSRLANAIGRLADLYIDIGDIDAAELEVQKIEDVIKKCDCDLSNMLERIIIEIKIKCREFLHPIARLYFLKARLNFYKSLDKGTESLLKSAARNFVIAYAFMANFSENAFDIDLIIDQISTCLNNLNKEFKINFIDEIKIIRNQYPETDFTKLFNRLDDAEMV</sequence>
<reference evidence="2" key="1">
    <citation type="journal article" date="2021" name="Microb. Physiol.">
        <title>Proteogenomic Insights into the Physiology of Marine, Sulfate-Reducing, Filamentous Desulfonema limicola and Desulfonema magnum.</title>
        <authorList>
            <person name="Schnaars V."/>
            <person name="Wohlbrand L."/>
            <person name="Scheve S."/>
            <person name="Hinrichs C."/>
            <person name="Reinhardt R."/>
            <person name="Rabus R."/>
        </authorList>
    </citation>
    <scope>NUCLEOTIDE SEQUENCE</scope>
    <source>
        <strain evidence="2">5ac10</strain>
    </source>
</reference>
<dbReference type="RefSeq" id="WP_207690320.1">
    <property type="nucleotide sequence ID" value="NZ_CP061799.1"/>
</dbReference>
<organism evidence="2 3">
    <name type="scientific">Desulfonema limicola</name>
    <dbReference type="NCBI Taxonomy" id="45656"/>
    <lineage>
        <taxon>Bacteria</taxon>
        <taxon>Pseudomonadati</taxon>
        <taxon>Thermodesulfobacteriota</taxon>
        <taxon>Desulfobacteria</taxon>
        <taxon>Desulfobacterales</taxon>
        <taxon>Desulfococcaceae</taxon>
        <taxon>Desulfonema</taxon>
    </lineage>
</organism>
<gene>
    <name evidence="2" type="ORF">dnl_06880</name>
</gene>
<evidence type="ECO:0000313" key="2">
    <source>
        <dbReference type="EMBL" id="QTA78466.1"/>
    </source>
</evidence>
<dbReference type="InterPro" id="IPR019734">
    <property type="entry name" value="TPR_rpt"/>
</dbReference>
<dbReference type="PROSITE" id="PS50005">
    <property type="entry name" value="TPR"/>
    <property type="match status" value="1"/>
</dbReference>
<dbReference type="SUPFAM" id="SSF52540">
    <property type="entry name" value="P-loop containing nucleoside triphosphate hydrolases"/>
    <property type="match status" value="1"/>
</dbReference>
<dbReference type="InterPro" id="IPR027417">
    <property type="entry name" value="P-loop_NTPase"/>
</dbReference>
<dbReference type="Proteomes" id="UP000663720">
    <property type="component" value="Chromosome"/>
</dbReference>
<dbReference type="EMBL" id="CP061799">
    <property type="protein sequence ID" value="QTA78466.1"/>
    <property type="molecule type" value="Genomic_DNA"/>
</dbReference>
<keyword evidence="1" id="KW-0802">TPR repeat</keyword>
<accession>A0A975B470</accession>
<name>A0A975B470_9BACT</name>
<proteinExistence type="predicted"/>
<evidence type="ECO:0000256" key="1">
    <source>
        <dbReference type="PROSITE-ProRule" id="PRU00339"/>
    </source>
</evidence>
<keyword evidence="3" id="KW-1185">Reference proteome</keyword>
<dbReference type="SUPFAM" id="SSF48452">
    <property type="entry name" value="TPR-like"/>
    <property type="match status" value="2"/>
</dbReference>
<dbReference type="Gene3D" id="3.40.50.300">
    <property type="entry name" value="P-loop containing nucleotide triphosphate hydrolases"/>
    <property type="match status" value="1"/>
</dbReference>
<dbReference type="AlphaFoldDB" id="A0A975B470"/>
<dbReference type="Gene3D" id="1.25.40.10">
    <property type="entry name" value="Tetratricopeptide repeat domain"/>
    <property type="match status" value="2"/>
</dbReference>
<dbReference type="InterPro" id="IPR011990">
    <property type="entry name" value="TPR-like_helical_dom_sf"/>
</dbReference>
<dbReference type="Pfam" id="PF13374">
    <property type="entry name" value="TPR_10"/>
    <property type="match status" value="1"/>
</dbReference>
<protein>
    <submittedName>
        <fullName evidence="2">P-loop and tetratricopeptide domains-containing</fullName>
    </submittedName>
</protein>
<evidence type="ECO:0000313" key="3">
    <source>
        <dbReference type="Proteomes" id="UP000663720"/>
    </source>
</evidence>
<dbReference type="KEGG" id="dli:dnl_06880"/>
<dbReference type="SMART" id="SM00028">
    <property type="entry name" value="TPR"/>
    <property type="match status" value="5"/>
</dbReference>
<dbReference type="PANTHER" id="PTHR10098">
    <property type="entry name" value="RAPSYN-RELATED"/>
    <property type="match status" value="1"/>
</dbReference>
<feature type="repeat" description="TPR" evidence="1">
    <location>
        <begin position="615"/>
        <end position="648"/>
    </location>
</feature>